<dbReference type="EMBL" id="FMJE01000002">
    <property type="protein sequence ID" value="SCM79418.1"/>
    <property type="molecule type" value="Genomic_DNA"/>
</dbReference>
<dbReference type="RefSeq" id="WP_288183527.1">
    <property type="nucleotide sequence ID" value="NZ_LT608335.1"/>
</dbReference>
<reference evidence="1" key="1">
    <citation type="submission" date="2016-08" db="EMBL/GenBank/DDBJ databases">
        <authorList>
            <person name="Seilhamer J.J."/>
        </authorList>
    </citation>
    <scope>NUCLEOTIDE SEQUENCE</scope>
    <source>
        <strain evidence="1">86</strain>
    </source>
</reference>
<evidence type="ECO:0000313" key="1">
    <source>
        <dbReference type="EMBL" id="SCM79418.1"/>
    </source>
</evidence>
<organism evidence="1">
    <name type="scientific">uncultured Sporomusa sp</name>
    <dbReference type="NCBI Taxonomy" id="307249"/>
    <lineage>
        <taxon>Bacteria</taxon>
        <taxon>Bacillati</taxon>
        <taxon>Bacillota</taxon>
        <taxon>Negativicutes</taxon>
        <taxon>Selenomonadales</taxon>
        <taxon>Sporomusaceae</taxon>
        <taxon>Sporomusa</taxon>
        <taxon>environmental samples</taxon>
    </lineage>
</organism>
<accession>A0A212LPD8</accession>
<proteinExistence type="predicted"/>
<sequence length="91" mass="10084">MKSDLFADGIGAVHITGNLVRFDLMSLQPGDGQERQEITQRLVMPLEGFVNAFNLQEQVIRQLTKNGLLVDGRVFPNTSVPVMKEEAQGDI</sequence>
<protein>
    <submittedName>
        <fullName evidence="1">Uncharacterized protein</fullName>
    </submittedName>
</protein>
<gene>
    <name evidence="1" type="ORF">KL86SPO_20558</name>
</gene>
<name>A0A212LPD8_9FIRM</name>
<dbReference type="AlphaFoldDB" id="A0A212LPD8"/>